<evidence type="ECO:0000256" key="4">
    <source>
        <dbReference type="ARBA" id="ARBA00022801"/>
    </source>
</evidence>
<keyword evidence="6" id="KW-0732">Signal</keyword>
<dbReference type="EMBL" id="CADCXY010000002">
    <property type="protein sequence ID" value="CAB0150723.1"/>
    <property type="molecule type" value="Genomic_DNA"/>
</dbReference>
<evidence type="ECO:0000259" key="7">
    <source>
        <dbReference type="Pfam" id="PF00933"/>
    </source>
</evidence>
<dbReference type="PROSITE" id="PS00775">
    <property type="entry name" value="GLYCOSYL_HYDROL_F3"/>
    <property type="match status" value="1"/>
</dbReference>
<dbReference type="InterPro" id="IPR036962">
    <property type="entry name" value="Glyco_hydro_3_N_sf"/>
</dbReference>
<feature type="chain" id="PRO_5028927682" description="beta-N-acetylhexosaminidase" evidence="6">
    <location>
        <begin position="25"/>
        <end position="627"/>
    </location>
</feature>
<dbReference type="SUPFAM" id="SSF51445">
    <property type="entry name" value="(Trans)glycosidases"/>
    <property type="match status" value="1"/>
</dbReference>
<protein>
    <recommendedName>
        <fullName evidence="3">beta-N-acetylhexosaminidase</fullName>
        <ecNumber evidence="3">3.2.1.52</ecNumber>
    </recommendedName>
</protein>
<dbReference type="PANTHER" id="PTHR30480:SF13">
    <property type="entry name" value="BETA-HEXOSAMINIDASE"/>
    <property type="match status" value="1"/>
</dbReference>
<keyword evidence="9" id="KW-1185">Reference proteome</keyword>
<sequence length="627" mass="67892">MFRIVTLFSTYVVLAIGLSSCSPAKESAPHNVQLKNAIGQKLMLDFRYFCHDDSASDECQQAVTELPDELAQVLSSGAIGGVILFAENIESIPQTMTLIDSMQQVMKANDLPPLFIALDQEGGRVARLPDSMATRFSGNMAIGATYPVHATEFAEKIGRGIGRAVKLLGFNVNFAPTVDVNVNPQNPVINVRSYGEHPATVAALGQATVRAMQAEGVMSALKHFPGHGDTHTDSHTGLPRVAHDRATVDAVDLLPFAKSIASNAPPAMIMTAHIQYPELDDTTFISTDGEPRVVPATMSRKILTQVLRDELGYQGVVITDALDMAGIAHYFDPLAATLQTFKAGADIALMPYTIRNNADIEGFWQFFDGLTQAAQQGELDNNALQASAERIAALKASYQIDTSSMPALAQRIADAEQQLPLAENKQLERELAAAAVTQVYDRGVLPVRSTRWQLIMPDNLRCRAFQQALMTQQPNSTSRCLSLSELPKGAPWQQWDKNATLVIGDITPHHSLAEMGGMDDLNNWRDRPSKAAQHDWIRQALVAANAQQQTTIVVALRAPYMLSQFQAISDAGIASYDYSTHPLPHEPLHGNGQTQLHAPSIEAVVAVLLGADARGQLPVTVGAVQAK</sequence>
<dbReference type="InterPro" id="IPR001764">
    <property type="entry name" value="Glyco_hydro_3_N"/>
</dbReference>
<evidence type="ECO:0000313" key="8">
    <source>
        <dbReference type="EMBL" id="CAB0150723.1"/>
    </source>
</evidence>
<dbReference type="InterPro" id="IPR036881">
    <property type="entry name" value="Glyco_hydro_3_C_sf"/>
</dbReference>
<evidence type="ECO:0000256" key="5">
    <source>
        <dbReference type="ARBA" id="ARBA00023295"/>
    </source>
</evidence>
<dbReference type="InterPro" id="IPR050226">
    <property type="entry name" value="NagZ_Beta-hexosaminidase"/>
</dbReference>
<dbReference type="InterPro" id="IPR019800">
    <property type="entry name" value="Glyco_hydro_3_AS"/>
</dbReference>
<dbReference type="Pfam" id="PF00933">
    <property type="entry name" value="Glyco_hydro_3"/>
    <property type="match status" value="1"/>
</dbReference>
<keyword evidence="4 8" id="KW-0378">Hydrolase</keyword>
<dbReference type="Proteomes" id="UP000481517">
    <property type="component" value="Unassembled WGS sequence"/>
</dbReference>
<evidence type="ECO:0000256" key="3">
    <source>
        <dbReference type="ARBA" id="ARBA00012663"/>
    </source>
</evidence>
<comment type="catalytic activity">
    <reaction evidence="1">
        <text>Hydrolysis of terminal non-reducing N-acetyl-D-hexosamine residues in N-acetyl-beta-D-hexosaminides.</text>
        <dbReference type="EC" id="3.2.1.52"/>
    </reaction>
</comment>
<evidence type="ECO:0000313" key="9">
    <source>
        <dbReference type="Proteomes" id="UP000481517"/>
    </source>
</evidence>
<dbReference type="EC" id="3.2.1.52" evidence="3"/>
<evidence type="ECO:0000256" key="2">
    <source>
        <dbReference type="ARBA" id="ARBA00005336"/>
    </source>
</evidence>
<reference evidence="8 9" key="1">
    <citation type="submission" date="2020-02" db="EMBL/GenBank/DDBJ databases">
        <authorList>
            <person name="Rodrigo-Torres L."/>
            <person name="Arahal R. D."/>
            <person name="Lucena T."/>
        </authorList>
    </citation>
    <scope>NUCLEOTIDE SEQUENCE [LARGE SCALE GENOMIC DNA]</scope>
    <source>
        <strain evidence="8 9">CECT 9734</strain>
    </source>
</reference>
<dbReference type="PANTHER" id="PTHR30480">
    <property type="entry name" value="BETA-HEXOSAMINIDASE-RELATED"/>
    <property type="match status" value="1"/>
</dbReference>
<name>A0A6S6WMV7_9GAMM</name>
<dbReference type="RefSeq" id="WP_173920176.1">
    <property type="nucleotide sequence ID" value="NZ_CADCXY010000002.1"/>
</dbReference>
<dbReference type="PROSITE" id="PS51257">
    <property type="entry name" value="PROKAR_LIPOPROTEIN"/>
    <property type="match status" value="1"/>
</dbReference>
<dbReference type="Gene3D" id="3.20.20.300">
    <property type="entry name" value="Glycoside hydrolase, family 3, N-terminal domain"/>
    <property type="match status" value="1"/>
</dbReference>
<dbReference type="InterPro" id="IPR017853">
    <property type="entry name" value="GH"/>
</dbReference>
<proteinExistence type="inferred from homology"/>
<dbReference type="GO" id="GO:0005975">
    <property type="term" value="P:carbohydrate metabolic process"/>
    <property type="evidence" value="ECO:0007669"/>
    <property type="project" value="InterPro"/>
</dbReference>
<feature type="domain" description="Glycoside hydrolase family 3 N-terminal" evidence="7">
    <location>
        <begin position="65"/>
        <end position="393"/>
    </location>
</feature>
<evidence type="ECO:0000256" key="1">
    <source>
        <dbReference type="ARBA" id="ARBA00001231"/>
    </source>
</evidence>
<comment type="similarity">
    <text evidence="2">Belongs to the glycosyl hydrolase 3 family.</text>
</comment>
<feature type="signal peptide" evidence="6">
    <location>
        <begin position="1"/>
        <end position="24"/>
    </location>
</feature>
<accession>A0A6S6WMV7</accession>
<keyword evidence="5 8" id="KW-0326">Glycosidase</keyword>
<dbReference type="Gene3D" id="3.40.50.1700">
    <property type="entry name" value="Glycoside hydrolase family 3 C-terminal domain"/>
    <property type="match status" value="1"/>
</dbReference>
<dbReference type="GO" id="GO:0009254">
    <property type="term" value="P:peptidoglycan turnover"/>
    <property type="evidence" value="ECO:0007669"/>
    <property type="project" value="TreeGrafter"/>
</dbReference>
<gene>
    <name evidence="8" type="ORF">PSI9734_01164</name>
</gene>
<evidence type="ECO:0000256" key="6">
    <source>
        <dbReference type="SAM" id="SignalP"/>
    </source>
</evidence>
<dbReference type="GO" id="GO:0004563">
    <property type="term" value="F:beta-N-acetylhexosaminidase activity"/>
    <property type="evidence" value="ECO:0007669"/>
    <property type="project" value="UniProtKB-EC"/>
</dbReference>
<dbReference type="AlphaFoldDB" id="A0A6S6WMV7"/>
<organism evidence="8 9">
    <name type="scientific">Pseudidiomarina piscicola</name>
    <dbReference type="NCBI Taxonomy" id="2614830"/>
    <lineage>
        <taxon>Bacteria</taxon>
        <taxon>Pseudomonadati</taxon>
        <taxon>Pseudomonadota</taxon>
        <taxon>Gammaproteobacteria</taxon>
        <taxon>Alteromonadales</taxon>
        <taxon>Idiomarinaceae</taxon>
        <taxon>Pseudidiomarina</taxon>
    </lineage>
</organism>